<dbReference type="InterPro" id="IPR004911">
    <property type="entry name" value="Interferon-induced_GILT"/>
</dbReference>
<evidence type="ECO:0000256" key="2">
    <source>
        <dbReference type="ARBA" id="ARBA00005679"/>
    </source>
</evidence>
<keyword evidence="8" id="KW-1185">Reference proteome</keyword>
<dbReference type="GO" id="GO:0016671">
    <property type="term" value="F:oxidoreductase activity, acting on a sulfur group of donors, disulfide as acceptor"/>
    <property type="evidence" value="ECO:0007669"/>
    <property type="project" value="InterPro"/>
</dbReference>
<dbReference type="OrthoDB" id="958254at2759"/>
<dbReference type="Gene3D" id="3.40.30.10">
    <property type="entry name" value="Glutaredoxin"/>
    <property type="match status" value="1"/>
</dbReference>
<evidence type="ECO:0000256" key="6">
    <source>
        <dbReference type="SAM" id="SignalP"/>
    </source>
</evidence>
<name>A0A482XC64_LAOST</name>
<gene>
    <name evidence="7" type="ORF">LSTR_LSTR012695</name>
</gene>
<protein>
    <submittedName>
        <fullName evidence="7">Uncharacterized protein</fullName>
    </submittedName>
</protein>
<sequence length="205" mass="22939">MLLKIALFFVLVAISSGEDAKEKVKVTVFYESQCGDSIRFFKRQVKQAYDALNQHIDFEFVPYGKAVHEKLNDNFKFTCHHGSTECDYNKVQSCAIKYSPDQNTTVSFLSCVMGTYKQSSVLESCAKQSSLNLEKIKECASGSEGDELHAKHGDRTNSFRPSVSYVPTIVLNGVYNSATQYDAEYNLLATVCKKFKSKPDACTKS</sequence>
<keyword evidence="4 6" id="KW-0732">Signal</keyword>
<comment type="similarity">
    <text evidence="2">Belongs to the GILT family.</text>
</comment>
<feature type="signal peptide" evidence="6">
    <location>
        <begin position="1"/>
        <end position="17"/>
    </location>
</feature>
<dbReference type="STRING" id="195883.A0A482XC64"/>
<dbReference type="AlphaFoldDB" id="A0A482XC64"/>
<proteinExistence type="inferred from homology"/>
<dbReference type="InParanoid" id="A0A482XC64"/>
<feature type="chain" id="PRO_5019839414" evidence="6">
    <location>
        <begin position="18"/>
        <end position="205"/>
    </location>
</feature>
<dbReference type="InterPro" id="IPR036249">
    <property type="entry name" value="Thioredoxin-like_sf"/>
</dbReference>
<keyword evidence="3" id="KW-0964">Secreted</keyword>
<organism evidence="7 8">
    <name type="scientific">Laodelphax striatellus</name>
    <name type="common">Small brown planthopper</name>
    <name type="synonym">Delphax striatella</name>
    <dbReference type="NCBI Taxonomy" id="195883"/>
    <lineage>
        <taxon>Eukaryota</taxon>
        <taxon>Metazoa</taxon>
        <taxon>Ecdysozoa</taxon>
        <taxon>Arthropoda</taxon>
        <taxon>Hexapoda</taxon>
        <taxon>Insecta</taxon>
        <taxon>Pterygota</taxon>
        <taxon>Neoptera</taxon>
        <taxon>Paraneoptera</taxon>
        <taxon>Hemiptera</taxon>
        <taxon>Auchenorrhyncha</taxon>
        <taxon>Fulgoroidea</taxon>
        <taxon>Delphacidae</taxon>
        <taxon>Criomorphinae</taxon>
        <taxon>Laodelphax</taxon>
    </lineage>
</organism>
<comment type="caution">
    <text evidence="7">The sequence shown here is derived from an EMBL/GenBank/DDBJ whole genome shotgun (WGS) entry which is preliminary data.</text>
</comment>
<evidence type="ECO:0000256" key="3">
    <source>
        <dbReference type="ARBA" id="ARBA00022525"/>
    </source>
</evidence>
<dbReference type="SMR" id="A0A482XC64"/>
<evidence type="ECO:0000256" key="1">
    <source>
        <dbReference type="ARBA" id="ARBA00004613"/>
    </source>
</evidence>
<dbReference type="Proteomes" id="UP000291343">
    <property type="component" value="Unassembled WGS sequence"/>
</dbReference>
<keyword evidence="5" id="KW-0325">Glycoprotein</keyword>
<dbReference type="PANTHER" id="PTHR13234:SF8">
    <property type="entry name" value="GAMMA-INTERFERON-INDUCIBLE LYSOSOMAL THIOL REDUCTASE"/>
    <property type="match status" value="1"/>
</dbReference>
<dbReference type="FunCoup" id="A0A482XC64">
    <property type="interactions" value="167"/>
</dbReference>
<dbReference type="Pfam" id="PF03227">
    <property type="entry name" value="GILT"/>
    <property type="match status" value="1"/>
</dbReference>
<evidence type="ECO:0000256" key="4">
    <source>
        <dbReference type="ARBA" id="ARBA00022729"/>
    </source>
</evidence>
<accession>A0A482XC64</accession>
<comment type="subcellular location">
    <subcellularLocation>
        <location evidence="1">Secreted</location>
    </subcellularLocation>
</comment>
<evidence type="ECO:0000313" key="7">
    <source>
        <dbReference type="EMBL" id="RZF42881.1"/>
    </source>
</evidence>
<dbReference type="EMBL" id="QKKF02013901">
    <property type="protein sequence ID" value="RZF42881.1"/>
    <property type="molecule type" value="Genomic_DNA"/>
</dbReference>
<dbReference type="GO" id="GO:0005576">
    <property type="term" value="C:extracellular region"/>
    <property type="evidence" value="ECO:0007669"/>
    <property type="project" value="UniProtKB-SubCell"/>
</dbReference>
<dbReference type="SUPFAM" id="SSF52833">
    <property type="entry name" value="Thioredoxin-like"/>
    <property type="match status" value="1"/>
</dbReference>
<dbReference type="PANTHER" id="PTHR13234">
    <property type="entry name" value="GAMMA-INTERFERON INDUCIBLE LYSOSOMAL THIOL REDUCTASE GILT"/>
    <property type="match status" value="1"/>
</dbReference>
<evidence type="ECO:0000256" key="5">
    <source>
        <dbReference type="ARBA" id="ARBA00023180"/>
    </source>
</evidence>
<reference evidence="7 8" key="1">
    <citation type="journal article" date="2017" name="Gigascience">
        <title>Genome sequence of the small brown planthopper, Laodelphax striatellus.</title>
        <authorList>
            <person name="Zhu J."/>
            <person name="Jiang F."/>
            <person name="Wang X."/>
            <person name="Yang P."/>
            <person name="Bao Y."/>
            <person name="Zhao W."/>
            <person name="Wang W."/>
            <person name="Lu H."/>
            <person name="Wang Q."/>
            <person name="Cui N."/>
            <person name="Li J."/>
            <person name="Chen X."/>
            <person name="Luo L."/>
            <person name="Yu J."/>
            <person name="Kang L."/>
            <person name="Cui F."/>
        </authorList>
    </citation>
    <scope>NUCLEOTIDE SEQUENCE [LARGE SCALE GENOMIC DNA]</scope>
    <source>
        <strain evidence="7">Lst14</strain>
    </source>
</reference>
<evidence type="ECO:0000313" key="8">
    <source>
        <dbReference type="Proteomes" id="UP000291343"/>
    </source>
</evidence>